<feature type="region of interest" description="Disordered" evidence="1">
    <location>
        <begin position="1"/>
        <end position="109"/>
    </location>
</feature>
<evidence type="ECO:0000256" key="1">
    <source>
        <dbReference type="SAM" id="MobiDB-lite"/>
    </source>
</evidence>
<protein>
    <submittedName>
        <fullName evidence="2 3">Uncharacterized protein</fullName>
    </submittedName>
</protein>
<evidence type="ECO:0000313" key="4">
    <source>
        <dbReference type="Proteomes" id="UP000017200"/>
    </source>
</evidence>
<feature type="compositionally biased region" description="Low complexity" evidence="1">
    <location>
        <begin position="32"/>
        <end position="61"/>
    </location>
</feature>
<dbReference type="STRING" id="683840.U5H4V4"/>
<reference evidence="2 4" key="3">
    <citation type="journal article" date="2015" name="BMC Genomics">
        <title>Sex and parasites: genomic and transcriptomic analysis of Microbotryum lychnidis-dioicae, the biotrophic and plant-castrating anther smut fungus.</title>
        <authorList>
            <person name="Perlin M.H."/>
            <person name="Amselem J."/>
            <person name="Fontanillas E."/>
            <person name="Toh S.S."/>
            <person name="Chen Z."/>
            <person name="Goldberg J."/>
            <person name="Duplessis S."/>
            <person name="Henrissat B."/>
            <person name="Young S."/>
            <person name="Zeng Q."/>
            <person name="Aguileta G."/>
            <person name="Petit E."/>
            <person name="Badouin H."/>
            <person name="Andrews J."/>
            <person name="Razeeq D."/>
            <person name="Gabaldon T."/>
            <person name="Quesneville H."/>
            <person name="Giraud T."/>
            <person name="Hood M.E."/>
            <person name="Schultz D.J."/>
            <person name="Cuomo C.A."/>
        </authorList>
    </citation>
    <scope>NUCLEOTIDE SEQUENCE [LARGE SCALE GENOMIC DNA]</scope>
    <source>
        <strain evidence="4">p1A1 Lamole</strain>
        <strain evidence="2">P1A1 Lamole</strain>
    </source>
</reference>
<reference evidence="3" key="4">
    <citation type="submission" date="2015-06" db="UniProtKB">
        <authorList>
            <consortium name="EnsemblFungi"/>
        </authorList>
    </citation>
    <scope>IDENTIFICATION</scope>
</reference>
<dbReference type="EMBL" id="AEIJ01000227">
    <property type="status" value="NOT_ANNOTATED_CDS"/>
    <property type="molecule type" value="Genomic_DNA"/>
</dbReference>
<evidence type="ECO:0000313" key="3">
    <source>
        <dbReference type="EnsemblFungi" id="MVLG_02339T0"/>
    </source>
</evidence>
<organism evidence="2">
    <name type="scientific">Microbotryum lychnidis-dioicae (strain p1A1 Lamole / MvSl-1064)</name>
    <name type="common">Anther smut fungus</name>
    <dbReference type="NCBI Taxonomy" id="683840"/>
    <lineage>
        <taxon>Eukaryota</taxon>
        <taxon>Fungi</taxon>
        <taxon>Dikarya</taxon>
        <taxon>Basidiomycota</taxon>
        <taxon>Pucciniomycotina</taxon>
        <taxon>Microbotryomycetes</taxon>
        <taxon>Microbotryales</taxon>
        <taxon>Microbotryaceae</taxon>
        <taxon>Microbotryum</taxon>
    </lineage>
</organism>
<accession>U5H4V4</accession>
<sequence>MTSTANARPLVLPSGIEDRPDPISDVDRAVHAHTATDAADSGTAVSVARLSESSSSLSGDAAGEKSSYVNEEVEKERRTVEAVNDRGVPRREEHSQPSFEPSQTALDHI</sequence>
<name>U5H4V4_USTV1</name>
<reference evidence="2" key="2">
    <citation type="submission" date="2010-11" db="EMBL/GenBank/DDBJ databases">
        <authorList>
            <consortium name="The Broad Institute Genome Sequencing Platform"/>
            <person name="Earl A."/>
            <person name="Ward D."/>
            <person name="Feldgarden M."/>
            <person name="Gevers D."/>
            <person name="Butler R."/>
            <person name="Young S.K."/>
            <person name="Zeng Q."/>
            <person name="Gargeya S."/>
            <person name="Fitzgerald M."/>
            <person name="Haas B."/>
            <person name="Abouelleil A."/>
            <person name="Alvarado L."/>
            <person name="Arachchi H.M."/>
            <person name="Berlin A."/>
            <person name="Brown A."/>
            <person name="Chapman S.B."/>
            <person name="Chen Z."/>
            <person name="Dunbar C."/>
            <person name="Freedman E."/>
            <person name="Gearin G."/>
            <person name="Gellesch M."/>
            <person name="Goldberg J."/>
            <person name="Griggs A."/>
            <person name="Gujja S."/>
            <person name="Heilman E."/>
            <person name="Heiman D."/>
            <person name="Howarth C."/>
            <person name="Larson L."/>
            <person name="Lui A."/>
            <person name="MacDonald P.J.P."/>
            <person name="Mehta T."/>
            <person name="Montmayeur A."/>
            <person name="Murphy C."/>
            <person name="Neiman D."/>
            <person name="Pearson M."/>
            <person name="Priest M."/>
            <person name="Roberts A."/>
            <person name="Saif S."/>
            <person name="Shea T."/>
            <person name="Shenoy N."/>
            <person name="Sisk P."/>
            <person name="Stolte C."/>
            <person name="Sykes S."/>
            <person name="White J."/>
            <person name="Yandava C."/>
            <person name="Wortman J."/>
            <person name="Nusbaum C."/>
            <person name="Birren B."/>
        </authorList>
    </citation>
    <scope>NUCLEOTIDE SEQUENCE</scope>
    <source>
        <strain evidence="2">P1A1 Lamole</strain>
    </source>
</reference>
<keyword evidence="4" id="KW-1185">Reference proteome</keyword>
<dbReference type="InParanoid" id="U5H4V4"/>
<dbReference type="EnsemblFungi" id="MVLG_02339T0">
    <property type="protein sequence ID" value="MVLG_02339T0"/>
    <property type="gene ID" value="MVLG_02339"/>
</dbReference>
<dbReference type="Proteomes" id="UP000017200">
    <property type="component" value="Unassembled WGS sequence"/>
</dbReference>
<gene>
    <name evidence="2" type="ORF">MVLG_02339</name>
</gene>
<reference evidence="4" key="1">
    <citation type="submission" date="2010-11" db="EMBL/GenBank/DDBJ databases">
        <title>The genome sequence of Microbotryum violaceum strain p1A1 Lamole.</title>
        <authorList>
            <person name="Cuomo C."/>
            <person name="Perlin M."/>
            <person name="Young S.K."/>
            <person name="Zeng Q."/>
            <person name="Gargeya S."/>
            <person name="Alvarado L."/>
            <person name="Berlin A."/>
            <person name="Chapman S.B."/>
            <person name="Chen Z."/>
            <person name="Freedman E."/>
            <person name="Gellesch M."/>
            <person name="Goldberg J."/>
            <person name="Griggs A."/>
            <person name="Gujja S."/>
            <person name="Heilman E."/>
            <person name="Heiman D."/>
            <person name="Howarth C."/>
            <person name="Mehta T."/>
            <person name="Neiman D."/>
            <person name="Pearson M."/>
            <person name="Roberts A."/>
            <person name="Saif S."/>
            <person name="Shea T."/>
            <person name="Shenoy N."/>
            <person name="Sisk P."/>
            <person name="Stolte C."/>
            <person name="Sykes S."/>
            <person name="White J."/>
            <person name="Yandava C."/>
            <person name="Haas B."/>
            <person name="Nusbaum C."/>
            <person name="Birren B."/>
        </authorList>
    </citation>
    <scope>NUCLEOTIDE SEQUENCE [LARGE SCALE GENOMIC DNA]</scope>
    <source>
        <strain evidence="4">p1A1 Lamole</strain>
    </source>
</reference>
<proteinExistence type="predicted"/>
<evidence type="ECO:0000313" key="2">
    <source>
        <dbReference type="EMBL" id="KDE07475.1"/>
    </source>
</evidence>
<feature type="compositionally biased region" description="Basic and acidic residues" evidence="1">
    <location>
        <begin position="16"/>
        <end position="30"/>
    </location>
</feature>
<dbReference type="HOGENOM" id="CLU_2185930_0_0_1"/>
<dbReference type="AlphaFoldDB" id="U5H4V4"/>
<feature type="compositionally biased region" description="Polar residues" evidence="1">
    <location>
        <begin position="96"/>
        <end position="109"/>
    </location>
</feature>
<feature type="compositionally biased region" description="Basic and acidic residues" evidence="1">
    <location>
        <begin position="72"/>
        <end position="95"/>
    </location>
</feature>
<dbReference type="EMBL" id="GL541659">
    <property type="protein sequence ID" value="KDE07475.1"/>
    <property type="molecule type" value="Genomic_DNA"/>
</dbReference>